<evidence type="ECO:0000313" key="1">
    <source>
        <dbReference type="EMBL" id="EKX73593.1"/>
    </source>
</evidence>
<dbReference type="VEuPathDB" id="PiroplasmaDB:BEWA_036290"/>
<evidence type="ECO:0000313" key="2">
    <source>
        <dbReference type="Proteomes" id="UP000031512"/>
    </source>
</evidence>
<dbReference type="EMBL" id="ACOU01000002">
    <property type="protein sequence ID" value="EKX73593.1"/>
    <property type="molecule type" value="Genomic_DNA"/>
</dbReference>
<dbReference type="RefSeq" id="XP_004833045.1">
    <property type="nucleotide sequence ID" value="XM_004832988.1"/>
</dbReference>
<evidence type="ECO:0008006" key="3">
    <source>
        <dbReference type="Google" id="ProtNLM"/>
    </source>
</evidence>
<organism evidence="1 2">
    <name type="scientific">Theileria equi strain WA</name>
    <dbReference type="NCBI Taxonomy" id="1537102"/>
    <lineage>
        <taxon>Eukaryota</taxon>
        <taxon>Sar</taxon>
        <taxon>Alveolata</taxon>
        <taxon>Apicomplexa</taxon>
        <taxon>Aconoidasida</taxon>
        <taxon>Piroplasmida</taxon>
        <taxon>Theileriidae</taxon>
        <taxon>Theileria</taxon>
    </lineage>
</organism>
<sequence length="84" mass="9776">MVHFPKNLPTLIIHSKGDQMCDIKGPRRMVDKYFKNNKNVTFVELEGSCHYLTSPQSLLASVPQIHKWLDGRRKRSRSHEGLMQ</sequence>
<dbReference type="InterPro" id="IPR029058">
    <property type="entry name" value="AB_hydrolase_fold"/>
</dbReference>
<dbReference type="Gene3D" id="3.40.50.1820">
    <property type="entry name" value="alpha/beta hydrolase"/>
    <property type="match status" value="1"/>
</dbReference>
<accession>L1LEJ0</accession>
<name>L1LEJ0_THEEQ</name>
<proteinExistence type="predicted"/>
<protein>
    <recommendedName>
        <fullName evidence="3">Serine aminopeptidase S33 domain-containing protein</fullName>
    </recommendedName>
</protein>
<reference evidence="1 2" key="1">
    <citation type="journal article" date="2012" name="BMC Genomics">
        <title>Comparative genomic analysis and phylogenetic position of Theileria equi.</title>
        <authorList>
            <person name="Kappmeyer L.S."/>
            <person name="Thiagarajan M."/>
            <person name="Herndon D.R."/>
            <person name="Ramsay J.D."/>
            <person name="Caler E."/>
            <person name="Djikeng A."/>
            <person name="Gillespie J.J."/>
            <person name="Lau A.O."/>
            <person name="Roalson E.H."/>
            <person name="Silva J.C."/>
            <person name="Silva M.G."/>
            <person name="Suarez C.E."/>
            <person name="Ueti M.W."/>
            <person name="Nene V.M."/>
            <person name="Mealey R.H."/>
            <person name="Knowles D.P."/>
            <person name="Brayton K.A."/>
        </authorList>
    </citation>
    <scope>NUCLEOTIDE SEQUENCE [LARGE SCALE GENOMIC DNA]</scope>
    <source>
        <strain evidence="1 2">WA</strain>
    </source>
</reference>
<keyword evidence="2" id="KW-1185">Reference proteome</keyword>
<dbReference type="AlphaFoldDB" id="L1LEJ0"/>
<dbReference type="SUPFAM" id="SSF53474">
    <property type="entry name" value="alpha/beta-Hydrolases"/>
    <property type="match status" value="1"/>
</dbReference>
<dbReference type="KEGG" id="beq:BEWA_036290"/>
<dbReference type="OrthoDB" id="2498029at2759"/>
<dbReference type="GeneID" id="15806516"/>
<gene>
    <name evidence="1" type="ORF">BEWA_036290</name>
</gene>
<comment type="caution">
    <text evidence="1">The sequence shown here is derived from an EMBL/GenBank/DDBJ whole genome shotgun (WGS) entry which is preliminary data.</text>
</comment>
<dbReference type="Proteomes" id="UP000031512">
    <property type="component" value="Unassembled WGS sequence"/>
</dbReference>